<dbReference type="KEGG" id="cmah:C1I91_02345"/>
<dbReference type="Proteomes" id="UP000286268">
    <property type="component" value="Chromosome"/>
</dbReference>
<dbReference type="EMBL" id="CP025746">
    <property type="protein sequence ID" value="QAA30596.1"/>
    <property type="molecule type" value="Genomic_DNA"/>
</dbReference>
<accession>A0A3R5U794</accession>
<sequence>MAADATLHFDTPETGSLYTVQATGTLIPRYAGYITINVAASSTSLTYPRTLTNFKKTFAISNPTSTTATYNVTTTLTIVPKREVRDTIDVTWGLSQTP</sequence>
<name>A0A3R5U794_9CLOT</name>
<reference evidence="1 2" key="1">
    <citation type="submission" date="2018-01" db="EMBL/GenBank/DDBJ databases">
        <title>Genome Sequencing and Assembly of Anaerobacter polyendosporus strain CT4.</title>
        <authorList>
            <person name="Tachaapaikoon C."/>
            <person name="Sutheeworapong S."/>
            <person name="Jenjaroenpun P."/>
            <person name="Wongsurawat T."/>
            <person name="Nookeaw I."/>
            <person name="Cheawchanlertfa P."/>
            <person name="Kosugi A."/>
            <person name="Cheevadhanarak S."/>
            <person name="Ratanakhanokchai K."/>
        </authorList>
    </citation>
    <scope>NUCLEOTIDE SEQUENCE [LARGE SCALE GENOMIC DNA]</scope>
    <source>
        <strain evidence="1 2">CT4</strain>
    </source>
</reference>
<dbReference type="AlphaFoldDB" id="A0A3R5U794"/>
<evidence type="ECO:0000313" key="1">
    <source>
        <dbReference type="EMBL" id="QAA30596.1"/>
    </source>
</evidence>
<dbReference type="RefSeq" id="WP_128211047.1">
    <property type="nucleotide sequence ID" value="NZ_CP025746.1"/>
</dbReference>
<proteinExistence type="predicted"/>
<protein>
    <submittedName>
        <fullName evidence="1">Uncharacterized protein</fullName>
    </submittedName>
</protein>
<organism evidence="1 2">
    <name type="scientific">Clostridium manihotivorum</name>
    <dbReference type="NCBI Taxonomy" id="2320868"/>
    <lineage>
        <taxon>Bacteria</taxon>
        <taxon>Bacillati</taxon>
        <taxon>Bacillota</taxon>
        <taxon>Clostridia</taxon>
        <taxon>Eubacteriales</taxon>
        <taxon>Clostridiaceae</taxon>
        <taxon>Clostridium</taxon>
    </lineage>
</organism>
<evidence type="ECO:0000313" key="2">
    <source>
        <dbReference type="Proteomes" id="UP000286268"/>
    </source>
</evidence>
<gene>
    <name evidence="1" type="ORF">C1I91_02345</name>
</gene>
<keyword evidence="2" id="KW-1185">Reference proteome</keyword>